<proteinExistence type="predicted"/>
<dbReference type="EMBL" id="AOIU01000018">
    <property type="protein sequence ID" value="ELZ26861.1"/>
    <property type="molecule type" value="Genomic_DNA"/>
</dbReference>
<dbReference type="RefSeq" id="WP_006883276.1">
    <property type="nucleotide sequence ID" value="NZ_AOIU01000018.1"/>
</dbReference>
<sequence>MDYTWQYYDLLLLGVVASMGAGAAVAALTLVAATTSVFAAGLVAVALIGHGLFVNGPVGGAEDLTDVVEALN</sequence>
<dbReference type="Pfam" id="PF26047">
    <property type="entry name" value="DUF8015"/>
    <property type="match status" value="1"/>
</dbReference>
<dbReference type="STRING" id="797114.C475_08001"/>
<keyword evidence="1" id="KW-0812">Transmembrane</keyword>
<name>M0CUF0_9EURY</name>
<dbReference type="AlphaFoldDB" id="M0CUF0"/>
<dbReference type="InterPro" id="IPR058328">
    <property type="entry name" value="DUF8015"/>
</dbReference>
<keyword evidence="1" id="KW-0472">Membrane</keyword>
<reference evidence="2 3" key="1">
    <citation type="journal article" date="2014" name="PLoS Genet.">
        <title>Phylogenetically driven sequencing of extremely halophilic archaea reveals strategies for static and dynamic osmo-response.</title>
        <authorList>
            <person name="Becker E.A."/>
            <person name="Seitzer P.M."/>
            <person name="Tritt A."/>
            <person name="Larsen D."/>
            <person name="Krusor M."/>
            <person name="Yao A.I."/>
            <person name="Wu D."/>
            <person name="Madern D."/>
            <person name="Eisen J.A."/>
            <person name="Darling A.E."/>
            <person name="Facciotti M.T."/>
        </authorList>
    </citation>
    <scope>NUCLEOTIDE SEQUENCE [LARGE SCALE GENOMIC DNA]</scope>
    <source>
        <strain evidence="2 3">2-9-1</strain>
    </source>
</reference>
<gene>
    <name evidence="2" type="ORF">C475_08001</name>
</gene>
<protein>
    <submittedName>
        <fullName evidence="2">Uncharacterized protein</fullName>
    </submittedName>
</protein>
<dbReference type="eggNOG" id="arCOG06206">
    <property type="taxonomic scope" value="Archaea"/>
</dbReference>
<keyword evidence="3" id="KW-1185">Reference proteome</keyword>
<evidence type="ECO:0000256" key="1">
    <source>
        <dbReference type="SAM" id="Phobius"/>
    </source>
</evidence>
<comment type="caution">
    <text evidence="2">The sequence shown here is derived from an EMBL/GenBank/DDBJ whole genome shotgun (WGS) entry which is preliminary data.</text>
</comment>
<evidence type="ECO:0000313" key="3">
    <source>
        <dbReference type="Proteomes" id="UP000011626"/>
    </source>
</evidence>
<feature type="transmembrane region" description="Helical" evidence="1">
    <location>
        <begin position="37"/>
        <end position="54"/>
    </location>
</feature>
<accession>M0CUF0</accession>
<dbReference type="Proteomes" id="UP000011626">
    <property type="component" value="Unassembled WGS sequence"/>
</dbReference>
<evidence type="ECO:0000313" key="2">
    <source>
        <dbReference type="EMBL" id="ELZ26861.1"/>
    </source>
</evidence>
<keyword evidence="1" id="KW-1133">Transmembrane helix</keyword>
<organism evidence="2 3">
    <name type="scientific">Halosimplex carlsbadense 2-9-1</name>
    <dbReference type="NCBI Taxonomy" id="797114"/>
    <lineage>
        <taxon>Archaea</taxon>
        <taxon>Methanobacteriati</taxon>
        <taxon>Methanobacteriota</taxon>
        <taxon>Stenosarchaea group</taxon>
        <taxon>Halobacteria</taxon>
        <taxon>Halobacteriales</taxon>
        <taxon>Haloarculaceae</taxon>
        <taxon>Halosimplex</taxon>
    </lineage>
</organism>
<feature type="transmembrane region" description="Helical" evidence="1">
    <location>
        <begin position="7"/>
        <end position="31"/>
    </location>
</feature>
<dbReference type="OrthoDB" id="285121at2157"/>